<name>A0ABW0ZLV8_9ACTN</name>
<dbReference type="Gene3D" id="2.30.30.940">
    <property type="match status" value="1"/>
</dbReference>
<sequence length="434" mass="47143">MTESSHAVRSLNERARAERLLLDGAVDGREVSLAAGNSASVGDVVITRRNERTLRTSRGGWVKNGDRWRVVGMRRDGSMLVDRLDPRRRGKTVLPPDYISEYVDLGYAVTAHRAQGITVDTSHVVVTPSTTRENLYVSMSRGRESNLAYVALDQPDDSHSTPEPDDVTARTVLFGVLQHSGASMSAHQTMEAEYAIHGGIDRLAAELETIASDAQHERFVELLRRSGLTPEQHEAVVQSSAFGPLTASLRRAEAYHHDLNTLMPGVVSQHGLDDADDIAAVLRYRLDRVSASLPRGCRLRPRLIAGLLPEPLGAMRDEDRQAIKERKQLIEARAAALVEAALTDGAEWVRRLGEPPAAPADMAAWRPDAATVAAYRDRYKAFSALPVGGGASTDAQRASRRRALQAARRAVDSAAQAPPVRPGVAADVQAVFAL</sequence>
<accession>A0ABW0ZLV8</accession>
<dbReference type="EMBL" id="JBHSNS010000012">
    <property type="protein sequence ID" value="MFC5731002.1"/>
    <property type="molecule type" value="Genomic_DNA"/>
</dbReference>
<dbReference type="Proteomes" id="UP001596072">
    <property type="component" value="Unassembled WGS sequence"/>
</dbReference>
<dbReference type="Gene3D" id="3.40.50.300">
    <property type="entry name" value="P-loop containing nucleotide triphosphate hydrolases"/>
    <property type="match status" value="1"/>
</dbReference>
<proteinExistence type="predicted"/>
<reference evidence="2" key="1">
    <citation type="journal article" date="2019" name="Int. J. Syst. Evol. Microbiol.">
        <title>The Global Catalogue of Microorganisms (GCM) 10K type strain sequencing project: providing services to taxonomists for standard genome sequencing and annotation.</title>
        <authorList>
            <consortium name="The Broad Institute Genomics Platform"/>
            <consortium name="The Broad Institute Genome Sequencing Center for Infectious Disease"/>
            <person name="Wu L."/>
            <person name="Ma J."/>
        </authorList>
    </citation>
    <scope>NUCLEOTIDE SEQUENCE [LARGE SCALE GENOMIC DNA]</scope>
    <source>
        <strain evidence="2">YIM 94188</strain>
    </source>
</reference>
<organism evidence="1 2">
    <name type="scientific">Nocardioides vastitatis</name>
    <dbReference type="NCBI Taxonomy" id="2568655"/>
    <lineage>
        <taxon>Bacteria</taxon>
        <taxon>Bacillati</taxon>
        <taxon>Actinomycetota</taxon>
        <taxon>Actinomycetes</taxon>
        <taxon>Propionibacteriales</taxon>
        <taxon>Nocardioidaceae</taxon>
        <taxon>Nocardioides</taxon>
    </lineage>
</organism>
<evidence type="ECO:0000313" key="2">
    <source>
        <dbReference type="Proteomes" id="UP001596072"/>
    </source>
</evidence>
<keyword evidence="2" id="KW-1185">Reference proteome</keyword>
<evidence type="ECO:0000313" key="1">
    <source>
        <dbReference type="EMBL" id="MFC5731002.1"/>
    </source>
</evidence>
<dbReference type="RefSeq" id="WP_136431809.1">
    <property type="nucleotide sequence ID" value="NZ_JBHSNS010000012.1"/>
</dbReference>
<gene>
    <name evidence="1" type="ORF">ACFPQB_18945</name>
</gene>
<dbReference type="InterPro" id="IPR027417">
    <property type="entry name" value="P-loop_NTPase"/>
</dbReference>
<protein>
    <submittedName>
        <fullName evidence="1">TrwC relaxase</fullName>
    </submittedName>
</protein>
<comment type="caution">
    <text evidence="1">The sequence shown here is derived from an EMBL/GenBank/DDBJ whole genome shotgun (WGS) entry which is preliminary data.</text>
</comment>
<dbReference type="CDD" id="cd18809">
    <property type="entry name" value="SF1_C_RecD"/>
    <property type="match status" value="1"/>
</dbReference>
<dbReference type="SUPFAM" id="SSF52540">
    <property type="entry name" value="P-loop containing nucleoside triphosphate hydrolases"/>
    <property type="match status" value="1"/>
</dbReference>